<dbReference type="SUPFAM" id="SSF52317">
    <property type="entry name" value="Class I glutamine amidotransferase-like"/>
    <property type="match status" value="1"/>
</dbReference>
<dbReference type="Pfam" id="PF00117">
    <property type="entry name" value="GATase"/>
    <property type="match status" value="1"/>
</dbReference>
<evidence type="ECO:0000256" key="3">
    <source>
        <dbReference type="SAM" id="SignalP"/>
    </source>
</evidence>
<evidence type="ECO:0000313" key="5">
    <source>
        <dbReference type="EMBL" id="GMH47949.1"/>
    </source>
</evidence>
<dbReference type="PANTHER" id="PTHR11315:SF0">
    <property type="entry name" value="FOLATE GAMMA-GLUTAMYL HYDROLASE"/>
    <property type="match status" value="1"/>
</dbReference>
<protein>
    <recommendedName>
        <fullName evidence="2">folate gamma-glutamyl hydrolase</fullName>
        <ecNumber evidence="2">3.4.19.9</ecNumber>
    </recommendedName>
</protein>
<feature type="active site" description="Nucleophile" evidence="1 2">
    <location>
        <position position="155"/>
    </location>
</feature>
<feature type="signal peptide" evidence="3">
    <location>
        <begin position="1"/>
        <end position="20"/>
    </location>
</feature>
<dbReference type="EMBL" id="BRXX01000579">
    <property type="protein sequence ID" value="GMH47949.1"/>
    <property type="molecule type" value="Genomic_DNA"/>
</dbReference>
<proteinExistence type="predicted"/>
<dbReference type="PROSITE" id="PS51275">
    <property type="entry name" value="PEPTIDASE_C26_GGH"/>
    <property type="match status" value="1"/>
</dbReference>
<keyword evidence="3" id="KW-0732">Signal</keyword>
<dbReference type="PANTHER" id="PTHR11315">
    <property type="entry name" value="PROTEASE FAMILY C26 GAMMA-GLUTAMYL HYDROLASE"/>
    <property type="match status" value="1"/>
</dbReference>
<evidence type="ECO:0000259" key="4">
    <source>
        <dbReference type="Pfam" id="PF00117"/>
    </source>
</evidence>
<sequence>MTTLPLISLILSILSASTHAFDQVYEQPVIGILTFPYTSSSLLPLSSDQSVVSNILNPSSLKFASSRFGEAPDGAVSYFDASYKQWLEEGGARVAPIPYDIDEDELTELFSKINGVLFTGGPATPETFPEYFKTASKIYGLVTESEDHVPLWGTCLGFETISSIVAEGGESVLGDFDAEQISLPLMFTGAASESRVFGPEMPQQIKDILWSQNVTTNWHTYGVGVDNFESLLSSELVATSTNFDRGGLEFVSSMEHISKPVFAVQWHPESNQYDTTDKAGDDTPNRSAEGVQAMNYLSGWFVEEARKNDHSFEDGDDFKAHILSSEGDGVVFDNWVYWFEHS</sequence>
<dbReference type="PROSITE" id="PS51273">
    <property type="entry name" value="GATASE_TYPE_1"/>
    <property type="match status" value="1"/>
</dbReference>
<dbReference type="InterPro" id="IPR015527">
    <property type="entry name" value="Pept_C26_g-glut_hydrolase"/>
</dbReference>
<dbReference type="AlphaFoldDB" id="A0A9W6ZCB9"/>
<name>A0A9W6ZCB9_9STRA</name>
<feature type="active site" description="Proton donor" evidence="1">
    <location>
        <position position="267"/>
    </location>
</feature>
<gene>
    <name evidence="5" type="ORF">TrVE_jg9871</name>
</gene>
<organism evidence="5 6">
    <name type="scientific">Triparma verrucosa</name>
    <dbReference type="NCBI Taxonomy" id="1606542"/>
    <lineage>
        <taxon>Eukaryota</taxon>
        <taxon>Sar</taxon>
        <taxon>Stramenopiles</taxon>
        <taxon>Ochrophyta</taxon>
        <taxon>Bolidophyceae</taxon>
        <taxon>Parmales</taxon>
        <taxon>Triparmaceae</taxon>
        <taxon>Triparma</taxon>
    </lineage>
</organism>
<dbReference type="Gene3D" id="3.40.50.880">
    <property type="match status" value="1"/>
</dbReference>
<keyword evidence="6" id="KW-1185">Reference proteome</keyword>
<dbReference type="EC" id="3.4.19.9" evidence="2"/>
<feature type="active site" evidence="2">
    <location>
        <position position="267"/>
    </location>
</feature>
<dbReference type="InterPro" id="IPR029062">
    <property type="entry name" value="Class_I_gatase-like"/>
</dbReference>
<reference evidence="6" key="1">
    <citation type="journal article" date="2023" name="Commun. Biol.">
        <title>Genome analysis of Parmales, the sister group of diatoms, reveals the evolutionary specialization of diatoms from phago-mixotrophs to photoautotrophs.</title>
        <authorList>
            <person name="Ban H."/>
            <person name="Sato S."/>
            <person name="Yoshikawa S."/>
            <person name="Yamada K."/>
            <person name="Nakamura Y."/>
            <person name="Ichinomiya M."/>
            <person name="Sato N."/>
            <person name="Blanc-Mathieu R."/>
            <person name="Endo H."/>
            <person name="Kuwata A."/>
            <person name="Ogata H."/>
        </authorList>
    </citation>
    <scope>NUCLEOTIDE SEQUENCE [LARGE SCALE GENOMIC DNA]</scope>
    <source>
        <strain evidence="6">NIES 3699</strain>
    </source>
</reference>
<dbReference type="InterPro" id="IPR017926">
    <property type="entry name" value="GATASE"/>
</dbReference>
<comment type="catalytic activity">
    <reaction evidence="2">
        <text>(6S)-5,6,7,8-tetrahydrofolyl-(gamma-L-Glu)(n) + (n-1) H2O = (6S)-5,6,7,8-tetrahydrofolate + (n-1) L-glutamate</text>
        <dbReference type="Rhea" id="RHEA:56784"/>
        <dbReference type="Rhea" id="RHEA-COMP:14738"/>
        <dbReference type="ChEBI" id="CHEBI:15377"/>
        <dbReference type="ChEBI" id="CHEBI:29985"/>
        <dbReference type="ChEBI" id="CHEBI:57453"/>
        <dbReference type="ChEBI" id="CHEBI:141005"/>
        <dbReference type="EC" id="3.4.19.9"/>
    </reaction>
</comment>
<feature type="domain" description="Glutamine amidotransferase" evidence="4">
    <location>
        <begin position="83"/>
        <end position="272"/>
    </location>
</feature>
<comment type="caution">
    <text evidence="5">The sequence shown here is derived from an EMBL/GenBank/DDBJ whole genome shotgun (WGS) entry which is preliminary data.</text>
</comment>
<evidence type="ECO:0000256" key="2">
    <source>
        <dbReference type="PROSITE-ProRule" id="PRU00607"/>
    </source>
</evidence>
<dbReference type="GO" id="GO:0005773">
    <property type="term" value="C:vacuole"/>
    <property type="evidence" value="ECO:0007669"/>
    <property type="project" value="TreeGrafter"/>
</dbReference>
<evidence type="ECO:0000256" key="1">
    <source>
        <dbReference type="PIRSR" id="PIRSR615527-1"/>
    </source>
</evidence>
<dbReference type="GO" id="GO:0046900">
    <property type="term" value="P:tetrahydrofolylpolyglutamate metabolic process"/>
    <property type="evidence" value="ECO:0007669"/>
    <property type="project" value="TreeGrafter"/>
</dbReference>
<dbReference type="GO" id="GO:0034722">
    <property type="term" value="F:gamma-glutamyl-peptidase activity"/>
    <property type="evidence" value="ECO:0007669"/>
    <property type="project" value="UniProtKB-UniRule"/>
</dbReference>
<dbReference type="Proteomes" id="UP001165160">
    <property type="component" value="Unassembled WGS sequence"/>
</dbReference>
<feature type="chain" id="PRO_5040896773" description="folate gamma-glutamyl hydrolase" evidence="3">
    <location>
        <begin position="21"/>
        <end position="342"/>
    </location>
</feature>
<keyword evidence="2" id="KW-0378">Hydrolase</keyword>
<accession>A0A9W6ZCB9</accession>
<evidence type="ECO:0000313" key="6">
    <source>
        <dbReference type="Proteomes" id="UP001165160"/>
    </source>
</evidence>